<name>A0AA95HCK0_9GAMM</name>
<reference evidence="6" key="2">
    <citation type="submission" date="2023-04" db="EMBL/GenBank/DDBJ databases">
        <authorList>
            <person name="Beletskiy A.V."/>
            <person name="Mardanov A.V."/>
            <person name="Ravin N.V."/>
        </authorList>
    </citation>
    <scope>NUCLEOTIDE SEQUENCE</scope>
    <source>
        <strain evidence="6">GKL-02</strain>
    </source>
</reference>
<dbReference type="EMBL" id="CP124756">
    <property type="protein sequence ID" value="WGZ94445.1"/>
    <property type="molecule type" value="Genomic_DNA"/>
</dbReference>
<proteinExistence type="inferred from homology"/>
<dbReference type="PROSITE" id="PS00211">
    <property type="entry name" value="ABC_TRANSPORTER_1"/>
    <property type="match status" value="1"/>
</dbReference>
<sequence length="227" mass="24685">MTDPFITLRDICRHFQVGDETVHALDHVSLDIHAGDYISVMGPSGSGKSTLLNALGLLDQTNAGSYRLEGRELTTLPEEQRAQVRREKIGFIFQSFHLIPRLSAADNVALPLVLTGMPAAVRKTKVQQALAGLGLQDRADHRPAQLSGGQQQRVAIARATIMQAPLLLADEPTGNLDSHSSAEVIRILEALNAQGITLIVVTHDTDIGKRARRQIRMVDGKVVADEH</sequence>
<gene>
    <name evidence="6" type="ORF">QJT81_00205</name>
</gene>
<dbReference type="PANTHER" id="PTHR24220:SF86">
    <property type="entry name" value="ABC TRANSPORTER ABCH.1"/>
    <property type="match status" value="1"/>
</dbReference>
<dbReference type="CDD" id="cd03255">
    <property type="entry name" value="ABC_MJ0796_LolCDE_FtsE"/>
    <property type="match status" value="1"/>
</dbReference>
<reference evidence="6" key="1">
    <citation type="journal article" date="2023" name="Int. J. Mol. Sci.">
        <title>Metagenomics Revealed a New Genus 'Candidatus Thiocaldithrix dubininis' gen. nov., sp. nov. and a New Species 'Candidatus Thiothrix putei' sp. nov. in the Family Thiotrichaceae, Some Members of Which Have Traits of Both Na+- and H+-Motive Energetics.</title>
        <authorList>
            <person name="Ravin N.V."/>
            <person name="Muntyan M.S."/>
            <person name="Smolyakov D.D."/>
            <person name="Rudenko T.S."/>
            <person name="Beletsky A.V."/>
            <person name="Mardanov A.V."/>
            <person name="Grabovich M.Y."/>
        </authorList>
    </citation>
    <scope>NUCLEOTIDE SEQUENCE</scope>
    <source>
        <strain evidence="6">GKL-02</strain>
    </source>
</reference>
<evidence type="ECO:0000256" key="3">
    <source>
        <dbReference type="ARBA" id="ARBA00022840"/>
    </source>
</evidence>
<dbReference type="AlphaFoldDB" id="A0AA95HCK0"/>
<dbReference type="InterPro" id="IPR017871">
    <property type="entry name" value="ABC_transporter-like_CS"/>
</dbReference>
<dbReference type="SMART" id="SM00382">
    <property type="entry name" value="AAA"/>
    <property type="match status" value="1"/>
</dbReference>
<feature type="domain" description="ABC transporter" evidence="5">
    <location>
        <begin position="6"/>
        <end position="227"/>
    </location>
</feature>
<dbReference type="GO" id="GO:0022857">
    <property type="term" value="F:transmembrane transporter activity"/>
    <property type="evidence" value="ECO:0007669"/>
    <property type="project" value="TreeGrafter"/>
</dbReference>
<dbReference type="PROSITE" id="PS50893">
    <property type="entry name" value="ABC_TRANSPORTER_2"/>
    <property type="match status" value="1"/>
</dbReference>
<evidence type="ECO:0000313" key="6">
    <source>
        <dbReference type="EMBL" id="WGZ94445.1"/>
    </source>
</evidence>
<dbReference type="PANTHER" id="PTHR24220">
    <property type="entry name" value="IMPORT ATP-BINDING PROTEIN"/>
    <property type="match status" value="1"/>
</dbReference>
<accession>A0AA95HCK0</accession>
<dbReference type="Proteomes" id="UP001301326">
    <property type="component" value="Chromosome"/>
</dbReference>
<dbReference type="KEGG" id="tput:QJT81_00205"/>
<dbReference type="InterPro" id="IPR015854">
    <property type="entry name" value="ABC_transpr_LolD-like"/>
</dbReference>
<keyword evidence="1" id="KW-0813">Transport</keyword>
<dbReference type="InterPro" id="IPR027417">
    <property type="entry name" value="P-loop_NTPase"/>
</dbReference>
<dbReference type="InterPro" id="IPR017911">
    <property type="entry name" value="MacB-like_ATP-bd"/>
</dbReference>
<keyword evidence="2" id="KW-0547">Nucleotide-binding</keyword>
<dbReference type="GO" id="GO:0005886">
    <property type="term" value="C:plasma membrane"/>
    <property type="evidence" value="ECO:0007669"/>
    <property type="project" value="TreeGrafter"/>
</dbReference>
<keyword evidence="3 6" id="KW-0067">ATP-binding</keyword>
<dbReference type="Pfam" id="PF00005">
    <property type="entry name" value="ABC_tran"/>
    <property type="match status" value="1"/>
</dbReference>
<dbReference type="InterPro" id="IPR003439">
    <property type="entry name" value="ABC_transporter-like_ATP-bd"/>
</dbReference>
<dbReference type="FunFam" id="3.40.50.300:FF:000032">
    <property type="entry name" value="Export ABC transporter ATP-binding protein"/>
    <property type="match status" value="1"/>
</dbReference>
<dbReference type="InterPro" id="IPR003593">
    <property type="entry name" value="AAA+_ATPase"/>
</dbReference>
<evidence type="ECO:0000256" key="4">
    <source>
        <dbReference type="ARBA" id="ARBA00038388"/>
    </source>
</evidence>
<comment type="similarity">
    <text evidence="4">Belongs to the ABC transporter superfamily. Macrolide exporter (TC 3.A.1.122) family.</text>
</comment>
<evidence type="ECO:0000259" key="5">
    <source>
        <dbReference type="PROSITE" id="PS50893"/>
    </source>
</evidence>
<organism evidence="6">
    <name type="scientific">Candidatus Thiothrix putei</name>
    <dbReference type="NCBI Taxonomy" id="3080811"/>
    <lineage>
        <taxon>Bacteria</taxon>
        <taxon>Pseudomonadati</taxon>
        <taxon>Pseudomonadota</taxon>
        <taxon>Gammaproteobacteria</taxon>
        <taxon>Thiotrichales</taxon>
        <taxon>Thiotrichaceae</taxon>
        <taxon>Thiothrix</taxon>
    </lineage>
</organism>
<dbReference type="GO" id="GO:0005524">
    <property type="term" value="F:ATP binding"/>
    <property type="evidence" value="ECO:0007669"/>
    <property type="project" value="UniProtKB-KW"/>
</dbReference>
<evidence type="ECO:0000256" key="1">
    <source>
        <dbReference type="ARBA" id="ARBA00022448"/>
    </source>
</evidence>
<evidence type="ECO:0000256" key="2">
    <source>
        <dbReference type="ARBA" id="ARBA00022741"/>
    </source>
</evidence>
<dbReference type="GO" id="GO:0016887">
    <property type="term" value="F:ATP hydrolysis activity"/>
    <property type="evidence" value="ECO:0007669"/>
    <property type="project" value="InterPro"/>
</dbReference>
<dbReference type="GO" id="GO:1902495">
    <property type="term" value="C:transmembrane transporter complex"/>
    <property type="evidence" value="ECO:0007669"/>
    <property type="project" value="UniProtKB-ARBA"/>
</dbReference>
<dbReference type="SUPFAM" id="SSF52540">
    <property type="entry name" value="P-loop containing nucleoside triphosphate hydrolases"/>
    <property type="match status" value="1"/>
</dbReference>
<protein>
    <submittedName>
        <fullName evidence="6">ABC transporter ATP-binding protein</fullName>
    </submittedName>
</protein>
<dbReference type="Gene3D" id="3.40.50.300">
    <property type="entry name" value="P-loop containing nucleotide triphosphate hydrolases"/>
    <property type="match status" value="1"/>
</dbReference>